<name>A0A5B8VH36_9BACT</name>
<keyword evidence="4" id="KW-1133">Transmembrane helix</keyword>
<feature type="domain" description="Phospholipid/glycerol acyltransferase" evidence="5">
    <location>
        <begin position="79"/>
        <end position="193"/>
    </location>
</feature>
<keyword evidence="7" id="KW-1185">Reference proteome</keyword>
<evidence type="ECO:0000313" key="7">
    <source>
        <dbReference type="Proteomes" id="UP000321533"/>
    </source>
</evidence>
<dbReference type="PANTHER" id="PTHR10434">
    <property type="entry name" value="1-ACYL-SN-GLYCEROL-3-PHOSPHATE ACYLTRANSFERASE"/>
    <property type="match status" value="1"/>
</dbReference>
<proteinExistence type="predicted"/>
<comment type="pathway">
    <text evidence="1">Lipid metabolism.</text>
</comment>
<dbReference type="AlphaFoldDB" id="A0A5B8VH36"/>
<feature type="transmembrane region" description="Helical" evidence="4">
    <location>
        <begin position="108"/>
        <end position="127"/>
    </location>
</feature>
<sequence length="244" mass="28532">MKVFKEIFCRIWCLWALVLFVPTMFIALPFYLCCYIIKEPAAAHWHRKVSKVWMTFFLNLIACPLKVVSAEYFKKGENYIVACNHNSLMDIPITTPFMPQANKTIAKTTFAFIPVFGWIYAAGSILVNRKNEQSRRDSFRKMKWVLRTGLDMVIYPEGTRNRTNDPLKSFYDGAFKLAVDTGKPIMPALLFNTRKVLPAEKIFYLEPHKMEMHFLPPVESTGITAKQLKEKVFRQMWDYYEANK</sequence>
<dbReference type="Pfam" id="PF01553">
    <property type="entry name" value="Acyltransferase"/>
    <property type="match status" value="1"/>
</dbReference>
<keyword evidence="4" id="KW-0812">Transmembrane</keyword>
<keyword evidence="2 6" id="KW-0808">Transferase</keyword>
<evidence type="ECO:0000313" key="6">
    <source>
        <dbReference type="EMBL" id="QEC70325.1"/>
    </source>
</evidence>
<feature type="transmembrane region" description="Helical" evidence="4">
    <location>
        <begin position="52"/>
        <end position="69"/>
    </location>
</feature>
<reference evidence="6 7" key="1">
    <citation type="journal article" date="2016" name="Int. J. Syst. Evol. Microbiol.">
        <title>Panacibacter ginsenosidivorans gen. nov., sp. nov., with ginsenoside converting activity isolated from soil of a ginseng field.</title>
        <authorList>
            <person name="Siddiqi M.Z."/>
            <person name="Muhammad Shafi S."/>
            <person name="Choi K.D."/>
            <person name="Im W.T."/>
        </authorList>
    </citation>
    <scope>NUCLEOTIDE SEQUENCE [LARGE SCALE GENOMIC DNA]</scope>
    <source>
        <strain evidence="6 7">Gsoil1550</strain>
    </source>
</reference>
<evidence type="ECO:0000256" key="1">
    <source>
        <dbReference type="ARBA" id="ARBA00005189"/>
    </source>
</evidence>
<keyword evidence="3 6" id="KW-0012">Acyltransferase</keyword>
<dbReference type="SMART" id="SM00563">
    <property type="entry name" value="PlsC"/>
    <property type="match status" value="1"/>
</dbReference>
<dbReference type="GO" id="GO:0006654">
    <property type="term" value="P:phosphatidic acid biosynthetic process"/>
    <property type="evidence" value="ECO:0007669"/>
    <property type="project" value="TreeGrafter"/>
</dbReference>
<dbReference type="CDD" id="cd07989">
    <property type="entry name" value="LPLAT_AGPAT-like"/>
    <property type="match status" value="1"/>
</dbReference>
<dbReference type="GO" id="GO:0003841">
    <property type="term" value="F:1-acylglycerol-3-phosphate O-acyltransferase activity"/>
    <property type="evidence" value="ECO:0007669"/>
    <property type="project" value="TreeGrafter"/>
</dbReference>
<keyword evidence="4" id="KW-0472">Membrane</keyword>
<protein>
    <submittedName>
        <fullName evidence="6">1-acyl-sn-glycerol-3-phosphate acyltransferase</fullName>
    </submittedName>
</protein>
<dbReference type="OrthoDB" id="9803035at2"/>
<evidence type="ECO:0000256" key="2">
    <source>
        <dbReference type="ARBA" id="ARBA00022679"/>
    </source>
</evidence>
<dbReference type="PANTHER" id="PTHR10434:SF11">
    <property type="entry name" value="1-ACYL-SN-GLYCEROL-3-PHOSPHATE ACYLTRANSFERASE"/>
    <property type="match status" value="1"/>
</dbReference>
<feature type="transmembrane region" description="Helical" evidence="4">
    <location>
        <begin position="12"/>
        <end position="32"/>
    </location>
</feature>
<organism evidence="6 7">
    <name type="scientific">Panacibacter ginsenosidivorans</name>
    <dbReference type="NCBI Taxonomy" id="1813871"/>
    <lineage>
        <taxon>Bacteria</taxon>
        <taxon>Pseudomonadati</taxon>
        <taxon>Bacteroidota</taxon>
        <taxon>Chitinophagia</taxon>
        <taxon>Chitinophagales</taxon>
        <taxon>Chitinophagaceae</taxon>
        <taxon>Panacibacter</taxon>
    </lineage>
</organism>
<dbReference type="KEGG" id="pgin:FRZ67_22095"/>
<dbReference type="InterPro" id="IPR002123">
    <property type="entry name" value="Plipid/glycerol_acylTrfase"/>
</dbReference>
<accession>A0A5B8VH36</accession>
<evidence type="ECO:0000256" key="4">
    <source>
        <dbReference type="SAM" id="Phobius"/>
    </source>
</evidence>
<dbReference type="EMBL" id="CP042435">
    <property type="protein sequence ID" value="QEC70325.1"/>
    <property type="molecule type" value="Genomic_DNA"/>
</dbReference>
<dbReference type="SUPFAM" id="SSF69593">
    <property type="entry name" value="Glycerol-3-phosphate (1)-acyltransferase"/>
    <property type="match status" value="1"/>
</dbReference>
<evidence type="ECO:0000259" key="5">
    <source>
        <dbReference type="SMART" id="SM00563"/>
    </source>
</evidence>
<evidence type="ECO:0000256" key="3">
    <source>
        <dbReference type="ARBA" id="ARBA00023315"/>
    </source>
</evidence>
<dbReference type="Proteomes" id="UP000321533">
    <property type="component" value="Chromosome"/>
</dbReference>
<gene>
    <name evidence="6" type="ORF">FRZ67_22095</name>
</gene>